<evidence type="ECO:0000313" key="1">
    <source>
        <dbReference type="Ensembl" id="ENSMCSP00000004361.1"/>
    </source>
</evidence>
<accession>A0A8C5T8P9</accession>
<sequence>MSGSVDDVPCMNFEANIFANSLCQHCFRDAEAHQMLRCLQALTEAEAGATAFSATIFLPLGSVASP</sequence>
<reference evidence="1" key="2">
    <citation type="submission" date="2025-09" db="UniProtKB">
        <authorList>
            <consortium name="Ensembl"/>
        </authorList>
    </citation>
    <scope>IDENTIFICATION</scope>
</reference>
<evidence type="ECO:0000313" key="2">
    <source>
        <dbReference type="Proteomes" id="UP000694560"/>
    </source>
</evidence>
<name>A0A8C5T8P9_9PASS</name>
<dbReference type="Proteomes" id="UP000694560">
    <property type="component" value="Unplaced"/>
</dbReference>
<protein>
    <submittedName>
        <fullName evidence="1">Uncharacterized protein</fullName>
    </submittedName>
</protein>
<dbReference type="OrthoDB" id="9942268at2759"/>
<organism evidence="1 2">
    <name type="scientific">Malurus cyaneus samueli</name>
    <dbReference type="NCBI Taxonomy" id="2593467"/>
    <lineage>
        <taxon>Eukaryota</taxon>
        <taxon>Metazoa</taxon>
        <taxon>Chordata</taxon>
        <taxon>Craniata</taxon>
        <taxon>Vertebrata</taxon>
        <taxon>Euteleostomi</taxon>
        <taxon>Archelosauria</taxon>
        <taxon>Archosauria</taxon>
        <taxon>Dinosauria</taxon>
        <taxon>Saurischia</taxon>
        <taxon>Theropoda</taxon>
        <taxon>Coelurosauria</taxon>
        <taxon>Aves</taxon>
        <taxon>Neognathae</taxon>
        <taxon>Neoaves</taxon>
        <taxon>Telluraves</taxon>
        <taxon>Australaves</taxon>
        <taxon>Passeriformes</taxon>
        <taxon>Meliphagoidea</taxon>
        <taxon>Maluridae</taxon>
        <taxon>Malurus</taxon>
    </lineage>
</organism>
<keyword evidence="2" id="KW-1185">Reference proteome</keyword>
<dbReference type="AlphaFoldDB" id="A0A8C5T8P9"/>
<reference evidence="1" key="1">
    <citation type="submission" date="2025-08" db="UniProtKB">
        <authorList>
            <consortium name="Ensembl"/>
        </authorList>
    </citation>
    <scope>IDENTIFICATION</scope>
</reference>
<dbReference type="Ensembl" id="ENSMCST00000004461.1">
    <property type="protein sequence ID" value="ENSMCSP00000004361.1"/>
    <property type="gene ID" value="ENSMCSG00000003120.1"/>
</dbReference>
<proteinExistence type="predicted"/>